<dbReference type="EMBL" id="FSSB01000010">
    <property type="protein sequence ID" value="SIO93960.1"/>
    <property type="molecule type" value="Genomic_DNA"/>
</dbReference>
<gene>
    <name evidence="1" type="ORF">VSP9026_01641</name>
</gene>
<evidence type="ECO:0000313" key="1">
    <source>
        <dbReference type="EMBL" id="SIO93960.1"/>
    </source>
</evidence>
<organism evidence="1 2">
    <name type="scientific">Vibrio spartinae</name>
    <dbReference type="NCBI Taxonomy" id="1918945"/>
    <lineage>
        <taxon>Bacteria</taxon>
        <taxon>Pseudomonadati</taxon>
        <taxon>Pseudomonadota</taxon>
        <taxon>Gammaproteobacteria</taxon>
        <taxon>Vibrionales</taxon>
        <taxon>Vibrionaceae</taxon>
        <taxon>Vibrio</taxon>
    </lineage>
</organism>
<dbReference type="OrthoDB" id="7059787at2"/>
<reference evidence="1 2" key="1">
    <citation type="submission" date="2016-12" db="EMBL/GenBank/DDBJ databases">
        <authorList>
            <person name="Song W.-J."/>
            <person name="Kurnit D.M."/>
        </authorList>
    </citation>
    <scope>NUCLEOTIDE SEQUENCE [LARGE SCALE GENOMIC DNA]</scope>
    <source>
        <strain evidence="1 2">CECT 9026</strain>
    </source>
</reference>
<proteinExistence type="predicted"/>
<dbReference type="Proteomes" id="UP000184774">
    <property type="component" value="Unassembled WGS sequence"/>
</dbReference>
<protein>
    <submittedName>
        <fullName evidence="1">Uncharacterized protein</fullName>
    </submittedName>
</protein>
<dbReference type="AlphaFoldDB" id="A0A1N6M3J7"/>
<dbReference type="RefSeq" id="WP_139302098.1">
    <property type="nucleotide sequence ID" value="NZ_AP024907.1"/>
</dbReference>
<accession>A0A1N6M3J7</accession>
<name>A0A1N6M3J7_9VIBR</name>
<evidence type="ECO:0000313" key="2">
    <source>
        <dbReference type="Proteomes" id="UP000184774"/>
    </source>
</evidence>
<sequence length="426" mass="49743">MQKEKMIALHAVATSDNLLKSIKMFEKNLPLLHDCHFVFDAENGPLPGYSVNFDFTDGSAIRSLFKSPKVFVLDYKTIRAMQTGTASFKVDYSISLDTQALSYLEPFLEKRTSKLPKDFDEIFKFISKDETSIDPLPYMHENYINLKDPQKANKIFQKIKAYEVLKSLNYKMLSEQRLLESYLNDLELNKNAQESIAFMYQDLSNSTYFDTIRTRVFSYYALLLKMIYIQIYSPKKSTYNKLIEFLDFSHSILSTMFFRETLISNNFFDKGQDFGFFSKIQKNKTDLFEVALGMAWDLYHIRQLELGLTIRPDSTADYFFPSLLSCDKRLAEVMHLYPLHCCAYVKDSFYPIPFYNTDIIESMTCTEDQKNSIKNRYFSQNAIAERDKKRKQAIVDLADSVRTLEKELSQVANVKINDSVIERFKL</sequence>